<protein>
    <submittedName>
        <fullName evidence="1">Uncharacterized protein</fullName>
    </submittedName>
</protein>
<evidence type="ECO:0000313" key="2">
    <source>
        <dbReference type="Proteomes" id="UP000774935"/>
    </source>
</evidence>
<dbReference type="Proteomes" id="UP000774935">
    <property type="component" value="Unassembled WGS sequence"/>
</dbReference>
<gene>
    <name evidence="1" type="ORF">KYK27_07455</name>
</gene>
<organism evidence="1 2">
    <name type="scientific">Pontibacter populi</name>
    <dbReference type="NCBI Taxonomy" id="890055"/>
    <lineage>
        <taxon>Bacteria</taxon>
        <taxon>Pseudomonadati</taxon>
        <taxon>Bacteroidota</taxon>
        <taxon>Cytophagia</taxon>
        <taxon>Cytophagales</taxon>
        <taxon>Hymenobacteraceae</taxon>
        <taxon>Pontibacter</taxon>
    </lineage>
</organism>
<proteinExistence type="predicted"/>
<dbReference type="RefSeq" id="WP_199109412.1">
    <property type="nucleotide sequence ID" value="NZ_JAHWXQ010000002.1"/>
</dbReference>
<reference evidence="1 2" key="1">
    <citation type="submission" date="2021-07" db="EMBL/GenBank/DDBJ databases">
        <authorList>
            <person name="Kim M.K."/>
        </authorList>
    </citation>
    <scope>NUCLEOTIDE SEQUENCE [LARGE SCALE GENOMIC DNA]</scope>
    <source>
        <strain evidence="1 2">HLY7-15</strain>
    </source>
</reference>
<keyword evidence="2" id="KW-1185">Reference proteome</keyword>
<evidence type="ECO:0000313" key="1">
    <source>
        <dbReference type="EMBL" id="MBW3364873.1"/>
    </source>
</evidence>
<accession>A0ABS6XA44</accession>
<dbReference type="EMBL" id="JAHWXQ010000002">
    <property type="protein sequence ID" value="MBW3364873.1"/>
    <property type="molecule type" value="Genomic_DNA"/>
</dbReference>
<comment type="caution">
    <text evidence="1">The sequence shown here is derived from an EMBL/GenBank/DDBJ whole genome shotgun (WGS) entry which is preliminary data.</text>
</comment>
<name>A0ABS6XA44_9BACT</name>
<sequence>MKRLLGLFYNKPLCRKLERSARYGARFGAWVNNPECKALTTAFHKAYHYKKAGMQCNYRVQLVQEDNRQGVIFFHDPAISQQTFSYLFDHLKDQTLLLGYRLKSADKRKIVHERYTQKTEAYYLTPLPKDVPDSSLCNQLYGNILIELTLVNNHPGFIRLIANKITDPFFSEPLPFVEFLERIMQPTEKLQNRN</sequence>